<evidence type="ECO:0000313" key="1">
    <source>
        <dbReference type="EMBL" id="KAB1437643.1"/>
    </source>
</evidence>
<name>A0A7V7UB22_9FIRM</name>
<dbReference type="EMBL" id="WAGX01000005">
    <property type="protein sequence ID" value="KAB1437643.1"/>
    <property type="molecule type" value="Genomic_DNA"/>
</dbReference>
<evidence type="ECO:0000313" key="2">
    <source>
        <dbReference type="Proteomes" id="UP000461768"/>
    </source>
</evidence>
<dbReference type="InterPro" id="IPR029063">
    <property type="entry name" value="SAM-dependent_MTases_sf"/>
</dbReference>
<organism evidence="1 2">
    <name type="scientific">Candidatus Galacturonatibacter soehngenii</name>
    <dbReference type="NCBI Taxonomy" id="2307010"/>
    <lineage>
        <taxon>Bacteria</taxon>
        <taxon>Bacillati</taxon>
        <taxon>Bacillota</taxon>
        <taxon>Clostridia</taxon>
        <taxon>Lachnospirales</taxon>
        <taxon>Lachnospiraceae</taxon>
        <taxon>Candidatus Galacturonatibacter</taxon>
    </lineage>
</organism>
<reference evidence="1 2" key="1">
    <citation type="submission" date="2019-09" db="EMBL/GenBank/DDBJ databases">
        <authorList>
            <person name="Valk L.C."/>
        </authorList>
    </citation>
    <scope>NUCLEOTIDE SEQUENCE [LARGE SCALE GENOMIC DNA]</scope>
    <source>
        <strain evidence="1">GalUA</strain>
    </source>
</reference>
<keyword evidence="2" id="KW-1185">Reference proteome</keyword>
<dbReference type="GO" id="GO:0032259">
    <property type="term" value="P:methylation"/>
    <property type="evidence" value="ECO:0007669"/>
    <property type="project" value="UniProtKB-KW"/>
</dbReference>
<dbReference type="GO" id="GO:0160105">
    <property type="term" value="F:tRNA (adenine(22)-N1)-methyltransferase activity"/>
    <property type="evidence" value="ECO:0007669"/>
    <property type="project" value="InterPro"/>
</dbReference>
<comment type="caution">
    <text evidence="1">The sequence shown here is derived from an EMBL/GenBank/DDBJ whole genome shotgun (WGS) entry which is preliminary data.</text>
</comment>
<dbReference type="PIRSF" id="PIRSF018637">
    <property type="entry name" value="TrmK"/>
    <property type="match status" value="1"/>
</dbReference>
<gene>
    <name evidence="1" type="ORF">F7O84_08565</name>
</gene>
<keyword evidence="1" id="KW-0489">Methyltransferase</keyword>
<dbReference type="Pfam" id="PF12847">
    <property type="entry name" value="Methyltransf_18"/>
    <property type="match status" value="1"/>
</dbReference>
<reference evidence="1 2" key="2">
    <citation type="submission" date="2020-02" db="EMBL/GenBank/DDBJ databases">
        <title>Candidatus Galacturonibacter soehngenii shows hetero-acetogenic catabolism of galacturonic acid but lacks a canonical carbon monoxide dehydrogenase/acetyl-CoA synthase complex.</title>
        <authorList>
            <person name="Diender M."/>
            <person name="Stouten G.R."/>
            <person name="Petersen J.F."/>
            <person name="Nielsen P.H."/>
            <person name="Dueholm M.S."/>
            <person name="Pronk J.T."/>
            <person name="Van Loosdrecht M.C.M."/>
        </authorList>
    </citation>
    <scope>NUCLEOTIDE SEQUENCE [LARGE SCALE GENOMIC DNA]</scope>
    <source>
        <strain evidence="1">GalUA</strain>
    </source>
</reference>
<proteinExistence type="predicted"/>
<dbReference type="InterPro" id="IPR006901">
    <property type="entry name" value="TrmK"/>
</dbReference>
<dbReference type="Gene3D" id="3.40.50.150">
    <property type="entry name" value="Vaccinia Virus protein VP39"/>
    <property type="match status" value="1"/>
</dbReference>
<dbReference type="PANTHER" id="PTHR38451">
    <property type="entry name" value="TRNA (ADENINE(22)-N(1))-METHYLTRANSFERASE"/>
    <property type="match status" value="1"/>
</dbReference>
<dbReference type="AlphaFoldDB" id="A0A7V7UB22"/>
<dbReference type="OrthoDB" id="5881184at2"/>
<accession>A0A7V7UB22</accession>
<dbReference type="RefSeq" id="WP_151144178.1">
    <property type="nucleotide sequence ID" value="NZ_WAGX01000005.1"/>
</dbReference>
<keyword evidence="1" id="KW-0808">Transferase</keyword>
<dbReference type="SUPFAM" id="SSF53335">
    <property type="entry name" value="S-adenosyl-L-methionine-dependent methyltransferases"/>
    <property type="match status" value="1"/>
</dbReference>
<protein>
    <submittedName>
        <fullName evidence="1">SAM-dependent methyltransferase</fullName>
    </submittedName>
</protein>
<dbReference type="PANTHER" id="PTHR38451:SF1">
    <property type="entry name" value="TRNA (ADENINE(22)-N(1))-METHYLTRANSFERASE"/>
    <property type="match status" value="1"/>
</dbReference>
<dbReference type="Proteomes" id="UP000461768">
    <property type="component" value="Unassembled WGS sequence"/>
</dbReference>
<sequence>MQLSDRLSAIAAMVSKGNRLVDVGTDHGYLPIFLVESGQVPSAIAMDINQGPIERAKEHIKEHNLESYITTRLSDGLTALNINEGDTLVIAGMGGGLVRKIIKEGEKQVKSFKELILQPQSEIELVRKFLVECGYRIVEENMIVEDDKFYPMMKAIKGEVLPYNKTIFYKYGKGLLESKNTVLKLFLEKEFITYSNILNKLIAHPKQKDGERCKEVKLELEYIKEAFTYYDESCVNKSV</sequence>